<dbReference type="EMBL" id="AP028217">
    <property type="protein sequence ID" value="BEI93684.1"/>
    <property type="molecule type" value="Genomic_DNA"/>
</dbReference>
<proteinExistence type="predicted"/>
<organism evidence="1 2">
    <name type="scientific">Cutaneotrichosporon cavernicola</name>
    <dbReference type="NCBI Taxonomy" id="279322"/>
    <lineage>
        <taxon>Eukaryota</taxon>
        <taxon>Fungi</taxon>
        <taxon>Dikarya</taxon>
        <taxon>Basidiomycota</taxon>
        <taxon>Agaricomycotina</taxon>
        <taxon>Tremellomycetes</taxon>
        <taxon>Trichosporonales</taxon>
        <taxon>Trichosporonaceae</taxon>
        <taxon>Cutaneotrichosporon</taxon>
    </lineage>
</organism>
<dbReference type="GeneID" id="85497554"/>
<accession>A0AA48L824</accession>
<protein>
    <submittedName>
        <fullName evidence="1">Uncharacterized protein</fullName>
    </submittedName>
</protein>
<evidence type="ECO:0000313" key="1">
    <source>
        <dbReference type="EMBL" id="BEI93684.1"/>
    </source>
</evidence>
<dbReference type="Proteomes" id="UP001233271">
    <property type="component" value="Chromosome 6"/>
</dbReference>
<dbReference type="AlphaFoldDB" id="A0AA48L824"/>
<dbReference type="RefSeq" id="XP_060458949.1">
    <property type="nucleotide sequence ID" value="XM_060602569.1"/>
</dbReference>
<dbReference type="KEGG" id="ccac:CcaHIS019_0601430"/>
<name>A0AA48L824_9TREE</name>
<keyword evidence="2" id="KW-1185">Reference proteome</keyword>
<gene>
    <name evidence="1" type="ORF">CcaverHIS019_0601430</name>
</gene>
<sequence>MPPAITHKNHTRVRVGRLRRASTAAANPFEVVERIRRHTSEKSLFYSDVYRRINSGNYRLTDAIDDASFLSDMDKASGRFVLAEIVAIEGRMHVVECAYRWARGAGIVDVLNGPDPDEMRDAALAPLIRNQRSFDRLFVNVQALLCDIDAVEGQVRTLGFLLEILEII</sequence>
<reference evidence="1" key="1">
    <citation type="journal article" date="2023" name="BMC Genomics">
        <title>Chromosome-level genome assemblies of Cutaneotrichosporon spp. (Trichosporonales, Basidiomycota) reveal imbalanced evolution between nucleotide sequences and chromosome synteny.</title>
        <authorList>
            <person name="Kobayashi Y."/>
            <person name="Kayamori A."/>
            <person name="Aoki K."/>
            <person name="Shiwa Y."/>
            <person name="Matsutani M."/>
            <person name="Fujita N."/>
            <person name="Sugita T."/>
            <person name="Iwasaki W."/>
            <person name="Tanaka N."/>
            <person name="Takashima M."/>
        </authorList>
    </citation>
    <scope>NUCLEOTIDE SEQUENCE</scope>
    <source>
        <strain evidence="1">HIS019</strain>
    </source>
</reference>
<evidence type="ECO:0000313" key="2">
    <source>
        <dbReference type="Proteomes" id="UP001233271"/>
    </source>
</evidence>